<organism evidence="7 8">
    <name type="scientific">Microbacterium bovistercoris</name>
    <dbReference type="NCBI Taxonomy" id="2293570"/>
    <lineage>
        <taxon>Bacteria</taxon>
        <taxon>Bacillati</taxon>
        <taxon>Actinomycetota</taxon>
        <taxon>Actinomycetes</taxon>
        <taxon>Micrococcales</taxon>
        <taxon>Microbacteriaceae</taxon>
        <taxon>Microbacterium</taxon>
    </lineage>
</organism>
<dbReference type="AlphaFoldDB" id="A0A371NNX2"/>
<comment type="caution">
    <text evidence="7">The sequence shown here is derived from an EMBL/GenBank/DDBJ whole genome shotgun (WGS) entry which is preliminary data.</text>
</comment>
<dbReference type="RefSeq" id="WP_116243395.1">
    <property type="nucleotide sequence ID" value="NZ_QUAB01000048.1"/>
</dbReference>
<evidence type="ECO:0000256" key="3">
    <source>
        <dbReference type="ARBA" id="ARBA00022801"/>
    </source>
</evidence>
<evidence type="ECO:0000313" key="8">
    <source>
        <dbReference type="Proteomes" id="UP000262172"/>
    </source>
</evidence>
<evidence type="ECO:0000256" key="2">
    <source>
        <dbReference type="ARBA" id="ARBA00022670"/>
    </source>
</evidence>
<reference evidence="7 8" key="1">
    <citation type="submission" date="2018-08" db="EMBL/GenBank/DDBJ databases">
        <title>Isolation, diversity and antifungal activity of Actinobacteria from cow dung.</title>
        <authorList>
            <person name="Ling L."/>
        </authorList>
    </citation>
    <scope>NUCLEOTIDE SEQUENCE [LARGE SCALE GENOMIC DNA]</scope>
    <source>
        <strain evidence="7 8">NEAU-LLE</strain>
    </source>
</reference>
<feature type="domain" description="Calpain catalytic" evidence="6">
    <location>
        <begin position="211"/>
        <end position="439"/>
    </location>
</feature>
<accession>A0A371NNX2</accession>
<dbReference type="GO" id="GO:0006508">
    <property type="term" value="P:proteolysis"/>
    <property type="evidence" value="ECO:0007669"/>
    <property type="project" value="UniProtKB-KW"/>
</dbReference>
<dbReference type="EMBL" id="QUAB01000048">
    <property type="protein sequence ID" value="REJ03874.1"/>
    <property type="molecule type" value="Genomic_DNA"/>
</dbReference>
<evidence type="ECO:0000256" key="1">
    <source>
        <dbReference type="ARBA" id="ARBA00007623"/>
    </source>
</evidence>
<dbReference type="InterPro" id="IPR038765">
    <property type="entry name" value="Papain-like_cys_pep_sf"/>
</dbReference>
<name>A0A371NNX2_9MICO</name>
<keyword evidence="4 5" id="KW-0788">Thiol protease</keyword>
<dbReference type="OrthoDB" id="4617536at2"/>
<comment type="similarity">
    <text evidence="1">Belongs to the peptidase C2 family.</text>
</comment>
<dbReference type="InterPro" id="IPR001300">
    <property type="entry name" value="Peptidase_C2_calpain_cat"/>
</dbReference>
<proteinExistence type="inferred from homology"/>
<dbReference type="GO" id="GO:0004198">
    <property type="term" value="F:calcium-dependent cysteine-type endopeptidase activity"/>
    <property type="evidence" value="ECO:0007669"/>
    <property type="project" value="InterPro"/>
</dbReference>
<dbReference type="Gene3D" id="3.90.70.10">
    <property type="entry name" value="Cysteine proteinases"/>
    <property type="match status" value="1"/>
</dbReference>
<keyword evidence="3 5" id="KW-0378">Hydrolase</keyword>
<evidence type="ECO:0000313" key="7">
    <source>
        <dbReference type="EMBL" id="REJ03874.1"/>
    </source>
</evidence>
<protein>
    <recommendedName>
        <fullName evidence="6">Calpain catalytic domain-containing protein</fullName>
    </recommendedName>
</protein>
<sequence length="439" mass="47247">MAYEQVDAGTAGEAFGVGEQIRTMTGEPQTVRANGQRMETYGSLMGTVSAQLKMLGEAEMSQWAVSGEAVDKLRSAIGDSAQLLAVAGAIYWPVGAALRAYGEATEDHQNALNALAVSCKEAWEAKNAAVAAARGADEPDPAVEDYDDQNAAYNRLLSASQDAQSEWDAVAVQWNNRFVDWRDCYDEAVAALSEPRLDRIRNGEELPPVGDPALYPNGIPGPDDVHQGSIGDCYLLATLAGIANVDPDRIMDMITVNGDGSYTVHFADGDVVVTEDQVSDTDQALWVRIIEGAYANKIGYEDLDNGGWAREVMEDIYGEDADIKDHDGGMWDWLTGGNDVADSYDDIDAALDDGRPVVASAQNGQLGFEDGGHALTVLDTYEVDGEQMVVLRNPWGSNNGHEDEIRAAGGELTTPPDGTFTMSMEEFTKSFNVVEVGRR</sequence>
<feature type="active site" evidence="5">
    <location>
        <position position="373"/>
    </location>
</feature>
<evidence type="ECO:0000256" key="4">
    <source>
        <dbReference type="ARBA" id="ARBA00022807"/>
    </source>
</evidence>
<keyword evidence="8" id="KW-1185">Reference proteome</keyword>
<gene>
    <name evidence="7" type="ORF">DY023_16245</name>
</gene>
<dbReference type="Proteomes" id="UP000262172">
    <property type="component" value="Unassembled WGS sequence"/>
</dbReference>
<evidence type="ECO:0000256" key="5">
    <source>
        <dbReference type="PROSITE-ProRule" id="PRU00239"/>
    </source>
</evidence>
<dbReference type="SUPFAM" id="SSF54001">
    <property type="entry name" value="Cysteine proteinases"/>
    <property type="match status" value="1"/>
</dbReference>
<dbReference type="InterPro" id="IPR022684">
    <property type="entry name" value="Calpain_cysteine_protease"/>
</dbReference>
<feature type="active site" evidence="5">
    <location>
        <position position="393"/>
    </location>
</feature>
<dbReference type="Pfam" id="PF00648">
    <property type="entry name" value="Peptidase_C2"/>
    <property type="match status" value="1"/>
</dbReference>
<evidence type="ECO:0000259" key="6">
    <source>
        <dbReference type="PROSITE" id="PS50203"/>
    </source>
</evidence>
<keyword evidence="2 5" id="KW-0645">Protease</keyword>
<dbReference type="PANTHER" id="PTHR10183">
    <property type="entry name" value="CALPAIN"/>
    <property type="match status" value="1"/>
</dbReference>
<dbReference type="PANTHER" id="PTHR10183:SF379">
    <property type="entry name" value="CALPAIN-5"/>
    <property type="match status" value="1"/>
</dbReference>
<dbReference type="PROSITE" id="PS50203">
    <property type="entry name" value="CALPAIN_CAT"/>
    <property type="match status" value="1"/>
</dbReference>
<dbReference type="SMART" id="SM00230">
    <property type="entry name" value="CysPc"/>
    <property type="match status" value="1"/>
</dbReference>
<feature type="active site" evidence="5">
    <location>
        <position position="233"/>
    </location>
</feature>